<reference evidence="1 2" key="1">
    <citation type="submission" date="2017-06" db="EMBL/GenBank/DDBJ databases">
        <authorList>
            <consortium name="Pathogen Informatics"/>
        </authorList>
    </citation>
    <scope>NUCLEOTIDE SEQUENCE [LARGE SCALE GENOMIC DNA]</scope>
    <source>
        <strain evidence="1 2">NCTC12149</strain>
    </source>
</reference>
<dbReference type="KEGG" id="smiz:4412673_01555"/>
<dbReference type="Gene3D" id="3.40.50.2000">
    <property type="entry name" value="Glycogen Phosphorylase B"/>
    <property type="match status" value="1"/>
</dbReference>
<dbReference type="SUPFAM" id="SSF53756">
    <property type="entry name" value="UDP-Glycosyltransferase/glycogen phosphorylase"/>
    <property type="match status" value="1"/>
</dbReference>
<protein>
    <submittedName>
        <fullName evidence="1">Uncharacterized protein</fullName>
    </submittedName>
</protein>
<evidence type="ECO:0000313" key="2">
    <source>
        <dbReference type="Proteomes" id="UP000215355"/>
    </source>
</evidence>
<dbReference type="RefSeq" id="WP_093095508.1">
    <property type="nucleotide sequence ID" value="NZ_FNGK01000001.1"/>
</dbReference>
<organism evidence="1 2">
    <name type="scientific">Sphingobacterium mizutaii</name>
    <dbReference type="NCBI Taxonomy" id="1010"/>
    <lineage>
        <taxon>Bacteria</taxon>
        <taxon>Pseudomonadati</taxon>
        <taxon>Bacteroidota</taxon>
        <taxon>Sphingobacteriia</taxon>
        <taxon>Sphingobacteriales</taxon>
        <taxon>Sphingobacteriaceae</taxon>
        <taxon>Sphingobacterium</taxon>
    </lineage>
</organism>
<accession>A0AAJ4XAN8</accession>
<proteinExistence type="predicted"/>
<dbReference type="Proteomes" id="UP000215355">
    <property type="component" value="Chromosome 1"/>
</dbReference>
<sequence>MGNNPQKILIGTNHLDQIGGSEAYTYDLIKALKNIEGIEVEYFTFSKGDVSDKIEEELQVSFMSEKKYDLIIANHNTTVKELYGKSAIVQVCHGIIPDLEQPSPLADYHVGISEEVSDHLIDLGYPNSVILNGIDVDEKKSIVAPNEELESVLSLCQSEKANKLLKKVCDVKGLEFKAFNKHVNPTLNIEKHINKADLVVGVGRSIYDAMACGRPCLIYDNRGYNGNKADGYLRPRNFWKYVKNNCSGRYLNRKYTEKDLVRELEKYNPQHGKELRSIAVENLNAQTMANELLSMQQFFTWKNKFKKWKRFTEHAKLVKHVLLYKKLYNSTGIEYFNKSML</sequence>
<evidence type="ECO:0000313" key="1">
    <source>
        <dbReference type="EMBL" id="SNV48434.1"/>
    </source>
</evidence>
<dbReference type="EMBL" id="LT906468">
    <property type="protein sequence ID" value="SNV48434.1"/>
    <property type="molecule type" value="Genomic_DNA"/>
</dbReference>
<dbReference type="AlphaFoldDB" id="A0AAJ4XAN8"/>
<gene>
    <name evidence="1" type="ORF">SAMEA4412673_01555</name>
</gene>
<name>A0AAJ4XAN8_9SPHI</name>